<evidence type="ECO:0000256" key="10">
    <source>
        <dbReference type="ARBA" id="ARBA00022843"/>
    </source>
</evidence>
<dbReference type="GO" id="GO:0008380">
    <property type="term" value="P:RNA splicing"/>
    <property type="evidence" value="ECO:0007669"/>
    <property type="project" value="UniProtKB-KW"/>
</dbReference>
<keyword evidence="11" id="KW-0965">Cell junction</keyword>
<keyword evidence="5" id="KW-0488">Methylation</keyword>
<evidence type="ECO:0000256" key="16">
    <source>
        <dbReference type="ARBA" id="ARBA00023159"/>
    </source>
</evidence>
<evidence type="ECO:0000256" key="9">
    <source>
        <dbReference type="ARBA" id="ARBA00022728"/>
    </source>
</evidence>
<dbReference type="Proteomes" id="UP001516400">
    <property type="component" value="Unassembled WGS sequence"/>
</dbReference>
<evidence type="ECO:0000256" key="19">
    <source>
        <dbReference type="ARBA" id="ARBA00023242"/>
    </source>
</evidence>
<evidence type="ECO:0000256" key="20">
    <source>
        <dbReference type="ARBA" id="ARBA00025916"/>
    </source>
</evidence>
<keyword evidence="15" id="KW-0238">DNA-binding</keyword>
<evidence type="ECO:0000256" key="15">
    <source>
        <dbReference type="ARBA" id="ARBA00023125"/>
    </source>
</evidence>
<keyword evidence="19" id="KW-0539">Nucleus</keyword>
<evidence type="ECO:0000256" key="22">
    <source>
        <dbReference type="SAM" id="MobiDB-lite"/>
    </source>
</evidence>
<dbReference type="PANTHER" id="PTHR12707">
    <property type="entry name" value="PINN"/>
    <property type="match status" value="1"/>
</dbReference>
<gene>
    <name evidence="25" type="ORF">HHI36_000977</name>
</gene>
<evidence type="ECO:0000256" key="18">
    <source>
        <dbReference type="ARBA" id="ARBA00023187"/>
    </source>
</evidence>
<keyword evidence="18" id="KW-0508">mRNA splicing</keyword>
<dbReference type="InterPro" id="IPR039853">
    <property type="entry name" value="Pinin"/>
</dbReference>
<feature type="domain" description="Pinin/SDK/MemA protein" evidence="23">
    <location>
        <begin position="147"/>
        <end position="268"/>
    </location>
</feature>
<evidence type="ECO:0000256" key="3">
    <source>
        <dbReference type="ARBA" id="ARBA00010386"/>
    </source>
</evidence>
<keyword evidence="6" id="KW-1017">Isopeptide bond</keyword>
<comment type="subunit">
    <text evidence="20">Found in a mRNA splicing-dependent exon junction complex (EJC). Found in a complex with SR proteins. Found in a mRNP complex with RNPS1. Component of the PSAP complex consisting of RNPS1, SAP18 and PNN. Interacts with PNISR, CTBP1, CTBP2, KRT8, KRT18, KRT19, PS1D/PNO40, PPIG, RNPS1, SFRS4 and SRRM2. Identified in the spliceosome C complex.</text>
</comment>
<evidence type="ECO:0000256" key="11">
    <source>
        <dbReference type="ARBA" id="ARBA00022949"/>
    </source>
</evidence>
<dbReference type="PANTHER" id="PTHR12707:SF0">
    <property type="entry name" value="PININ"/>
    <property type="match status" value="1"/>
</dbReference>
<feature type="compositionally biased region" description="Basic and acidic residues" evidence="22">
    <location>
        <begin position="297"/>
        <end position="309"/>
    </location>
</feature>
<keyword evidence="14 21" id="KW-0175">Coiled coil</keyword>
<dbReference type="EMBL" id="JABFTP020000185">
    <property type="protein sequence ID" value="KAL3286471.1"/>
    <property type="molecule type" value="Genomic_DNA"/>
</dbReference>
<keyword evidence="13" id="KW-0805">Transcription regulation</keyword>
<evidence type="ECO:0000256" key="13">
    <source>
        <dbReference type="ARBA" id="ARBA00023015"/>
    </source>
</evidence>
<dbReference type="Pfam" id="PF04697">
    <property type="entry name" value="Pinin_SDK_N"/>
    <property type="match status" value="1"/>
</dbReference>
<comment type="caution">
    <text evidence="25">The sequence shown here is derived from an EMBL/GenBank/DDBJ whole genome shotgun (WGS) entry which is preliminary data.</text>
</comment>
<evidence type="ECO:0000256" key="21">
    <source>
        <dbReference type="SAM" id="Coils"/>
    </source>
</evidence>
<dbReference type="AlphaFoldDB" id="A0ABD2P6C3"/>
<feature type="region of interest" description="Disordered" evidence="22">
    <location>
        <begin position="34"/>
        <end position="70"/>
    </location>
</feature>
<keyword evidence="12" id="KW-0007">Acetylation</keyword>
<organism evidence="25 26">
    <name type="scientific">Cryptolaemus montrouzieri</name>
    <dbReference type="NCBI Taxonomy" id="559131"/>
    <lineage>
        <taxon>Eukaryota</taxon>
        <taxon>Metazoa</taxon>
        <taxon>Ecdysozoa</taxon>
        <taxon>Arthropoda</taxon>
        <taxon>Hexapoda</taxon>
        <taxon>Insecta</taxon>
        <taxon>Pterygota</taxon>
        <taxon>Neoptera</taxon>
        <taxon>Endopterygota</taxon>
        <taxon>Coleoptera</taxon>
        <taxon>Polyphaga</taxon>
        <taxon>Cucujiformia</taxon>
        <taxon>Coccinelloidea</taxon>
        <taxon>Coccinellidae</taxon>
        <taxon>Scymninae</taxon>
        <taxon>Scymnini</taxon>
        <taxon>Cryptolaemus</taxon>
    </lineage>
</organism>
<keyword evidence="10" id="KW-0832">Ubl conjugation</keyword>
<dbReference type="InterPro" id="IPR006786">
    <property type="entry name" value="Pinin_SDK_MemA"/>
</dbReference>
<keyword evidence="17" id="KW-0804">Transcription</keyword>
<sequence>MTDILKSFSALQSELDVAKTSLKGVDENIKRLIGRDPSEVITRPPVKKNNSFQSEERSRPRSLVNHNEERRFKNSRLGIFSQDKEQPPIKKRNTEISVFKRLSDRPIQDDGQSKQNKGMISKVIITPKDIPSRQERLDAQSKDAISVARNKRMFGALLGTLQKFQQEETKLKKKEDKRAQLEKKIEEHEIKEKEEIKKERQELFFNRKKKQAEIKMIELKMIRMKEYSAWEESQKHRINFIQTKAKPHIHFLPRKLNDANKTLLENSKTNILDMIDKKREQVQSELLHIEERGKKIFEPRKFQQENKEQDENDNQNGIFDDGTLEDLQHPEDDQENVNTSDSLFDRDDNIPIESAINRENREDEKIQDEENFPDSETSQVIDQSANPNVEISSNNADDSNQLDHISVLNDSNQNNVVNSSSTDSNQHLAANHSVLSNDNSEVDNNII</sequence>
<evidence type="ECO:0000256" key="14">
    <source>
        <dbReference type="ARBA" id="ARBA00023054"/>
    </source>
</evidence>
<evidence type="ECO:0000313" key="26">
    <source>
        <dbReference type="Proteomes" id="UP001516400"/>
    </source>
</evidence>
<proteinExistence type="inferred from homology"/>
<evidence type="ECO:0000256" key="5">
    <source>
        <dbReference type="ARBA" id="ARBA00022481"/>
    </source>
</evidence>
<evidence type="ECO:0000256" key="7">
    <source>
        <dbReference type="ARBA" id="ARBA00022553"/>
    </source>
</evidence>
<keyword evidence="26" id="KW-1185">Reference proteome</keyword>
<dbReference type="Pfam" id="PF04696">
    <property type="entry name" value="Pinin_SDK_memA"/>
    <property type="match status" value="1"/>
</dbReference>
<feature type="domain" description="Pinin/SDK" evidence="24">
    <location>
        <begin position="9"/>
        <end position="106"/>
    </location>
</feature>
<evidence type="ECO:0000259" key="24">
    <source>
        <dbReference type="Pfam" id="PF04697"/>
    </source>
</evidence>
<keyword evidence="7" id="KW-0597">Phosphoprotein</keyword>
<comment type="subcellular location">
    <subcellularLocation>
        <location evidence="2">Cell junction</location>
        <location evidence="2">Desmosome</location>
    </subcellularLocation>
    <subcellularLocation>
        <location evidence="1">Nucleus speckle</location>
    </subcellularLocation>
</comment>
<evidence type="ECO:0000256" key="8">
    <source>
        <dbReference type="ARBA" id="ARBA00022664"/>
    </source>
</evidence>
<evidence type="ECO:0000256" key="1">
    <source>
        <dbReference type="ARBA" id="ARBA00004324"/>
    </source>
</evidence>
<name>A0ABD2P6C3_9CUCU</name>
<evidence type="ECO:0000259" key="23">
    <source>
        <dbReference type="Pfam" id="PF04696"/>
    </source>
</evidence>
<keyword evidence="8" id="KW-0507">mRNA processing</keyword>
<feature type="region of interest" description="Disordered" evidence="22">
    <location>
        <begin position="297"/>
        <end position="380"/>
    </location>
</feature>
<dbReference type="GO" id="GO:0016607">
    <property type="term" value="C:nuclear speck"/>
    <property type="evidence" value="ECO:0007669"/>
    <property type="project" value="UniProtKB-SubCell"/>
</dbReference>
<feature type="coiled-coil region" evidence="21">
    <location>
        <begin position="164"/>
        <end position="198"/>
    </location>
</feature>
<accession>A0ABD2P6C3</accession>
<keyword evidence="16" id="KW-0010">Activator</keyword>
<comment type="similarity">
    <text evidence="3">Belongs to the pinin family.</text>
</comment>
<dbReference type="GO" id="GO:0030057">
    <property type="term" value="C:desmosome"/>
    <property type="evidence" value="ECO:0007669"/>
    <property type="project" value="UniProtKB-SubCell"/>
</dbReference>
<evidence type="ECO:0000313" key="25">
    <source>
        <dbReference type="EMBL" id="KAL3286471.1"/>
    </source>
</evidence>
<dbReference type="GO" id="GO:0003677">
    <property type="term" value="F:DNA binding"/>
    <property type="evidence" value="ECO:0007669"/>
    <property type="project" value="UniProtKB-KW"/>
</dbReference>
<evidence type="ECO:0000256" key="17">
    <source>
        <dbReference type="ARBA" id="ARBA00023163"/>
    </source>
</evidence>
<evidence type="ECO:0000256" key="6">
    <source>
        <dbReference type="ARBA" id="ARBA00022499"/>
    </source>
</evidence>
<dbReference type="InterPro" id="IPR006787">
    <property type="entry name" value="Pinin_SDK_N"/>
</dbReference>
<dbReference type="GO" id="GO:0005681">
    <property type="term" value="C:spliceosomal complex"/>
    <property type="evidence" value="ECO:0007669"/>
    <property type="project" value="UniProtKB-KW"/>
</dbReference>
<protein>
    <recommendedName>
        <fullName evidence="4">Pinin</fullName>
    </recommendedName>
</protein>
<evidence type="ECO:0000256" key="4">
    <source>
        <dbReference type="ARBA" id="ARBA00020056"/>
    </source>
</evidence>
<evidence type="ECO:0000256" key="12">
    <source>
        <dbReference type="ARBA" id="ARBA00022990"/>
    </source>
</evidence>
<keyword evidence="9" id="KW-0747">Spliceosome</keyword>
<evidence type="ECO:0000256" key="2">
    <source>
        <dbReference type="ARBA" id="ARBA00004568"/>
    </source>
</evidence>
<dbReference type="GO" id="GO:0006397">
    <property type="term" value="P:mRNA processing"/>
    <property type="evidence" value="ECO:0007669"/>
    <property type="project" value="UniProtKB-KW"/>
</dbReference>
<reference evidence="25 26" key="1">
    <citation type="journal article" date="2021" name="BMC Biol.">
        <title>Horizontally acquired antibacterial genes associated with adaptive radiation of ladybird beetles.</title>
        <authorList>
            <person name="Li H.S."/>
            <person name="Tang X.F."/>
            <person name="Huang Y.H."/>
            <person name="Xu Z.Y."/>
            <person name="Chen M.L."/>
            <person name="Du X.Y."/>
            <person name="Qiu B.Y."/>
            <person name="Chen P.T."/>
            <person name="Zhang W."/>
            <person name="Slipinski A."/>
            <person name="Escalona H.E."/>
            <person name="Waterhouse R.M."/>
            <person name="Zwick A."/>
            <person name="Pang H."/>
        </authorList>
    </citation>
    <scope>NUCLEOTIDE SEQUENCE [LARGE SCALE GENOMIC DNA]</scope>
    <source>
        <strain evidence="25">SYSU2018</strain>
    </source>
</reference>